<gene>
    <name evidence="5" type="ORF">HFQ381_LOCUS26648</name>
    <name evidence="3" type="ORF">KIK155_LOCUS2747</name>
    <name evidence="6" type="ORF">QYT958_LOCUS25756</name>
    <name evidence="2" type="ORF">TIS948_LOCUS11665</name>
    <name evidence="4" type="ORF">UJA718_LOCUS21537</name>
</gene>
<proteinExistence type="predicted"/>
<evidence type="ECO:0000313" key="6">
    <source>
        <dbReference type="EMBL" id="CAF4831397.1"/>
    </source>
</evidence>
<comment type="caution">
    <text evidence="5">The sequence shown here is derived from an EMBL/GenBank/DDBJ whole genome shotgun (WGS) entry which is preliminary data.</text>
</comment>
<dbReference type="EMBL" id="CAJOBO010003249">
    <property type="protein sequence ID" value="CAF4485965.1"/>
    <property type="molecule type" value="Genomic_DNA"/>
</dbReference>
<dbReference type="Proteomes" id="UP000663873">
    <property type="component" value="Unassembled WGS sequence"/>
</dbReference>
<protein>
    <submittedName>
        <fullName evidence="5">Uncharacterized protein</fullName>
    </submittedName>
</protein>
<feature type="region of interest" description="Disordered" evidence="1">
    <location>
        <begin position="175"/>
        <end position="253"/>
    </location>
</feature>
<dbReference type="Proteomes" id="UP000663848">
    <property type="component" value="Unassembled WGS sequence"/>
</dbReference>
<feature type="compositionally biased region" description="Polar residues" evidence="1">
    <location>
        <begin position="454"/>
        <end position="481"/>
    </location>
</feature>
<keyword evidence="8" id="KW-1185">Reference proteome</keyword>
<evidence type="ECO:0000313" key="4">
    <source>
        <dbReference type="EMBL" id="CAF4433761.1"/>
    </source>
</evidence>
<name>A0A820UEZ1_9BILA</name>
<feature type="region of interest" description="Disordered" evidence="1">
    <location>
        <begin position="444"/>
        <end position="481"/>
    </location>
</feature>
<evidence type="ECO:0000313" key="7">
    <source>
        <dbReference type="Proteomes" id="UP000663851"/>
    </source>
</evidence>
<dbReference type="OrthoDB" id="10050762at2759"/>
<accession>A0A820UEZ1</accession>
<evidence type="ECO:0000313" key="8">
    <source>
        <dbReference type="Proteomes" id="UP000663873"/>
    </source>
</evidence>
<dbReference type="Proteomes" id="UP000663825">
    <property type="component" value="Unassembled WGS sequence"/>
</dbReference>
<dbReference type="EMBL" id="CAJOBP010004230">
    <property type="protein sequence ID" value="CAF4433761.1"/>
    <property type="molecule type" value="Genomic_DNA"/>
</dbReference>
<sequence>MASTNIYEKHYFTKSRANNDDNLYVLILFKSDNTFVIKKKSNLHSITENGLVTIKDRNKSYVGYCLCEGSLTEIEAAADRLDKEMNTDLESDCEIVMNFDKSNASQELSQCSMLTTPSSKSNIEIVGSSAIRKNKNQKEKENNATGSTIRSLLMTSFDNVSSAYQTLNDIQRMTKDKTNGQSLEISTSDEDIDEDEDEDEDESDDDNDSLEERVAISNSTASAKGSKSKQMNEVKSRQSKQSSSNSTKLTSNKSITKQLCGKQLFPTSNDENQEVETLLKSSIMTNKDLAKDMKQSLRDIKHLSTSVEKLDTKVHLIFENQKKIQRALAKRKINVALLGGDFSTEDQSPTDVPFKKSLDCEKSDGTTIDLLQLYGVRTQIGRFVALVMDQLFTKQQLCTITKSQLVQHKHYETIKEAVRSRFKLNKEEMNFEWPTIHESILQKRRNEKKRNVDSSKINTNKPPSESIQTGELFDSSMQDNF</sequence>
<feature type="compositionally biased region" description="Low complexity" evidence="1">
    <location>
        <begin position="239"/>
        <end position="253"/>
    </location>
</feature>
<feature type="compositionally biased region" description="Acidic residues" evidence="1">
    <location>
        <begin position="187"/>
        <end position="209"/>
    </location>
</feature>
<evidence type="ECO:0000313" key="5">
    <source>
        <dbReference type="EMBL" id="CAF4485965.1"/>
    </source>
</evidence>
<evidence type="ECO:0000313" key="3">
    <source>
        <dbReference type="EMBL" id="CAF3341447.1"/>
    </source>
</evidence>
<dbReference type="EMBL" id="CAJNXB010001675">
    <property type="protein sequence ID" value="CAF3186427.1"/>
    <property type="molecule type" value="Genomic_DNA"/>
</dbReference>
<dbReference type="Proteomes" id="UP000663865">
    <property type="component" value="Unassembled WGS sequence"/>
</dbReference>
<dbReference type="AlphaFoldDB" id="A0A820UEZ1"/>
<evidence type="ECO:0000313" key="2">
    <source>
        <dbReference type="EMBL" id="CAF3186427.1"/>
    </source>
</evidence>
<dbReference type="Proteomes" id="UP000663851">
    <property type="component" value="Unassembled WGS sequence"/>
</dbReference>
<dbReference type="EMBL" id="CAJOBR010005902">
    <property type="protein sequence ID" value="CAF4831397.1"/>
    <property type="molecule type" value="Genomic_DNA"/>
</dbReference>
<organism evidence="5 7">
    <name type="scientific">Rotaria socialis</name>
    <dbReference type="NCBI Taxonomy" id="392032"/>
    <lineage>
        <taxon>Eukaryota</taxon>
        <taxon>Metazoa</taxon>
        <taxon>Spiralia</taxon>
        <taxon>Gnathifera</taxon>
        <taxon>Rotifera</taxon>
        <taxon>Eurotatoria</taxon>
        <taxon>Bdelloidea</taxon>
        <taxon>Philodinida</taxon>
        <taxon>Philodinidae</taxon>
        <taxon>Rotaria</taxon>
    </lineage>
</organism>
<reference evidence="5" key="1">
    <citation type="submission" date="2021-02" db="EMBL/GenBank/DDBJ databases">
        <authorList>
            <person name="Nowell W R."/>
        </authorList>
    </citation>
    <scope>NUCLEOTIDE SEQUENCE</scope>
</reference>
<dbReference type="EMBL" id="CAJNYV010000085">
    <property type="protein sequence ID" value="CAF3341447.1"/>
    <property type="molecule type" value="Genomic_DNA"/>
</dbReference>
<evidence type="ECO:0000256" key="1">
    <source>
        <dbReference type="SAM" id="MobiDB-lite"/>
    </source>
</evidence>
<feature type="compositionally biased region" description="Polar residues" evidence="1">
    <location>
        <begin position="216"/>
        <end position="229"/>
    </location>
</feature>